<dbReference type="Proteomes" id="UP000823388">
    <property type="component" value="Chromosome 3K"/>
</dbReference>
<dbReference type="PANTHER" id="PTHR36480">
    <property type="entry name" value="OS06G0118900 PROTEIN-RELATED"/>
    <property type="match status" value="1"/>
</dbReference>
<sequence length="219" mass="23751">MKIFHIPPPKKWSHRHVILVTLVGSLVVIAITAAISISLSPAHIFFSIEDATTNKTDQETKVYNFTLVAVNSSPRMEVHYGALSAELWYSDKAWVPAVVDRGALLDDGTTQPPGNVTSLAVSAEYWQSESSTPPAPPSYGGGRDEKPGAPPPSSSAPPVADTNGNGTTAEWSNSTVLVTASVWFKSRWWISTRWYDVRAICPQVNFGSHRNTSSTVPCK</sequence>
<keyword evidence="3" id="KW-1185">Reference proteome</keyword>
<evidence type="ECO:0000256" key="1">
    <source>
        <dbReference type="SAM" id="MobiDB-lite"/>
    </source>
</evidence>
<evidence type="ECO:0000313" key="2">
    <source>
        <dbReference type="EMBL" id="KAG2623514.1"/>
    </source>
</evidence>
<gene>
    <name evidence="2" type="ORF">PVAP13_3KG388900</name>
</gene>
<feature type="region of interest" description="Disordered" evidence="1">
    <location>
        <begin position="127"/>
        <end position="170"/>
    </location>
</feature>
<proteinExistence type="predicted"/>
<comment type="caution">
    <text evidence="2">The sequence shown here is derived from an EMBL/GenBank/DDBJ whole genome shotgun (WGS) entry which is preliminary data.</text>
</comment>
<reference evidence="2" key="1">
    <citation type="submission" date="2020-05" db="EMBL/GenBank/DDBJ databases">
        <title>WGS assembly of Panicum virgatum.</title>
        <authorList>
            <person name="Lovell J.T."/>
            <person name="Jenkins J."/>
            <person name="Shu S."/>
            <person name="Juenger T.E."/>
            <person name="Schmutz J."/>
        </authorList>
    </citation>
    <scope>NUCLEOTIDE SEQUENCE</scope>
    <source>
        <strain evidence="2">AP13</strain>
    </source>
</reference>
<evidence type="ECO:0000313" key="3">
    <source>
        <dbReference type="Proteomes" id="UP000823388"/>
    </source>
</evidence>
<dbReference type="PANTHER" id="PTHR36480:SF5">
    <property type="entry name" value="LATE EMBRYOGENESIS ABUNDANT PROTEIN LEA-2 SUBGROUP DOMAIN-CONTAINING PROTEIN"/>
    <property type="match status" value="1"/>
</dbReference>
<organism evidence="2 3">
    <name type="scientific">Panicum virgatum</name>
    <name type="common">Blackwell switchgrass</name>
    <dbReference type="NCBI Taxonomy" id="38727"/>
    <lineage>
        <taxon>Eukaryota</taxon>
        <taxon>Viridiplantae</taxon>
        <taxon>Streptophyta</taxon>
        <taxon>Embryophyta</taxon>
        <taxon>Tracheophyta</taxon>
        <taxon>Spermatophyta</taxon>
        <taxon>Magnoliopsida</taxon>
        <taxon>Liliopsida</taxon>
        <taxon>Poales</taxon>
        <taxon>Poaceae</taxon>
        <taxon>PACMAD clade</taxon>
        <taxon>Panicoideae</taxon>
        <taxon>Panicodae</taxon>
        <taxon>Paniceae</taxon>
        <taxon>Panicinae</taxon>
        <taxon>Panicum</taxon>
        <taxon>Panicum sect. Hiantes</taxon>
    </lineage>
</organism>
<accession>A0A8T0URH8</accession>
<protein>
    <recommendedName>
        <fullName evidence="4">Late embryogenesis abundant protein LEA-2 subgroup domain-containing protein</fullName>
    </recommendedName>
</protein>
<name>A0A8T0URH8_PANVG</name>
<evidence type="ECO:0008006" key="4">
    <source>
        <dbReference type="Google" id="ProtNLM"/>
    </source>
</evidence>
<dbReference type="AlphaFoldDB" id="A0A8T0URH8"/>
<dbReference type="EMBL" id="CM029041">
    <property type="protein sequence ID" value="KAG2623514.1"/>
    <property type="molecule type" value="Genomic_DNA"/>
</dbReference>